<dbReference type="InterPro" id="IPR002881">
    <property type="entry name" value="DUF58"/>
</dbReference>
<keyword evidence="1" id="KW-0472">Membrane</keyword>
<dbReference type="EMBL" id="PUEJ01000010">
    <property type="protein sequence ID" value="PRH85031.1"/>
    <property type="molecule type" value="Genomic_DNA"/>
</dbReference>
<protein>
    <submittedName>
        <fullName evidence="3">DUF58 domain-containing protein</fullName>
    </submittedName>
</protein>
<evidence type="ECO:0000256" key="1">
    <source>
        <dbReference type="SAM" id="Phobius"/>
    </source>
</evidence>
<dbReference type="PANTHER" id="PTHR33608:SF3">
    <property type="entry name" value="SLR2013 PROTEIN"/>
    <property type="match status" value="1"/>
</dbReference>
<dbReference type="OrthoDB" id="9776116at2"/>
<dbReference type="PANTHER" id="PTHR33608">
    <property type="entry name" value="BLL2464 PROTEIN"/>
    <property type="match status" value="1"/>
</dbReference>
<dbReference type="AlphaFoldDB" id="A0A2S9Q6Q6"/>
<evidence type="ECO:0000313" key="4">
    <source>
        <dbReference type="Proteomes" id="UP000237682"/>
    </source>
</evidence>
<organism evidence="3 4">
    <name type="scientific">Labrys okinawensis</name>
    <dbReference type="NCBI Taxonomy" id="346911"/>
    <lineage>
        <taxon>Bacteria</taxon>
        <taxon>Pseudomonadati</taxon>
        <taxon>Pseudomonadota</taxon>
        <taxon>Alphaproteobacteria</taxon>
        <taxon>Hyphomicrobiales</taxon>
        <taxon>Xanthobacteraceae</taxon>
        <taxon>Labrys</taxon>
    </lineage>
</organism>
<keyword evidence="1" id="KW-1133">Transmembrane helix</keyword>
<feature type="domain" description="DUF58" evidence="2">
    <location>
        <begin position="197"/>
        <end position="373"/>
    </location>
</feature>
<dbReference type="RefSeq" id="WP_105864613.1">
    <property type="nucleotide sequence ID" value="NZ_PUEJ01000010.1"/>
</dbReference>
<keyword evidence="1" id="KW-0812">Transmembrane</keyword>
<accession>A0A2S9Q6Q6</accession>
<feature type="transmembrane region" description="Helical" evidence="1">
    <location>
        <begin position="7"/>
        <end position="26"/>
    </location>
</feature>
<gene>
    <name evidence="3" type="ORF">C5L14_24125</name>
</gene>
<reference evidence="3 4" key="1">
    <citation type="submission" date="2018-02" db="EMBL/GenBank/DDBJ databases">
        <title>Whole genome sequencing of endophytic bacterium.</title>
        <authorList>
            <person name="Eedara R."/>
            <person name="Podile A.R."/>
        </authorList>
    </citation>
    <scope>NUCLEOTIDE SEQUENCE [LARGE SCALE GENOMIC DNA]</scope>
    <source>
        <strain evidence="3 4">RP1T</strain>
    </source>
</reference>
<dbReference type="Pfam" id="PF01882">
    <property type="entry name" value="DUF58"/>
    <property type="match status" value="1"/>
</dbReference>
<sequence>MIRPTPRAVLLFSLGIPVALLMVVWNPALWPFSFDLSLLALVVIAVDALLIPPRRSLVVDLQAPRRLPVGNEGQIEVTLRSTGSARPLRIEAVVDLDGPLETPPMVAGHFGGAPERLSIPFTALRRGVVTLEALWLRWRGPLGLVEWRLKEGLDRKIEILPAARMSFGPAIQALSKSAIYGTKTQNQKGEGTEFDTLREHVPGLDSRMIDWKQSARHRKLLSKEFRIERNHQIVLAFDTGHLMLEPIDGLARLDHAIEAGLMLGWTGLRAGDLVGSFGFDATIRHYLEPGRGSTYYARLQRSAAQLAYHTEETNFTLGLAELNARLKRRALVVLFTEFVDSVMAELLIESLKRMANRHAVIFVTLQDPLTTRLVNAEPQDFTIVAEAVVAHDFARERAIVMERIARLGVHCVDVPVGGLSVALLNRYLQIKQEGLL</sequence>
<dbReference type="Proteomes" id="UP000237682">
    <property type="component" value="Unassembled WGS sequence"/>
</dbReference>
<proteinExistence type="predicted"/>
<evidence type="ECO:0000313" key="3">
    <source>
        <dbReference type="EMBL" id="PRH85031.1"/>
    </source>
</evidence>
<name>A0A2S9Q6Q6_9HYPH</name>
<comment type="caution">
    <text evidence="3">The sequence shown here is derived from an EMBL/GenBank/DDBJ whole genome shotgun (WGS) entry which is preliminary data.</text>
</comment>
<evidence type="ECO:0000259" key="2">
    <source>
        <dbReference type="Pfam" id="PF01882"/>
    </source>
</evidence>
<keyword evidence="4" id="KW-1185">Reference proteome</keyword>